<keyword evidence="2" id="KW-0645">Protease</keyword>
<evidence type="ECO:0000259" key="3">
    <source>
        <dbReference type="PROSITE" id="PS50240"/>
    </source>
</evidence>
<dbReference type="CDD" id="cd00190">
    <property type="entry name" value="Tryp_SPc"/>
    <property type="match status" value="1"/>
</dbReference>
<keyword evidence="2" id="KW-0378">Hydrolase</keyword>
<dbReference type="GO" id="GO:0005615">
    <property type="term" value="C:extracellular space"/>
    <property type="evidence" value="ECO:0007669"/>
    <property type="project" value="TreeGrafter"/>
</dbReference>
<organism evidence="4 5">
    <name type="scientific">Oncorhynchus tshawytscha</name>
    <name type="common">Chinook salmon</name>
    <name type="synonym">Salmo tshawytscha</name>
    <dbReference type="NCBI Taxonomy" id="74940"/>
    <lineage>
        <taxon>Eukaryota</taxon>
        <taxon>Metazoa</taxon>
        <taxon>Chordata</taxon>
        <taxon>Craniata</taxon>
        <taxon>Vertebrata</taxon>
        <taxon>Euteleostomi</taxon>
        <taxon>Actinopterygii</taxon>
        <taxon>Neopterygii</taxon>
        <taxon>Teleostei</taxon>
        <taxon>Protacanthopterygii</taxon>
        <taxon>Salmoniformes</taxon>
        <taxon>Salmonidae</taxon>
        <taxon>Salmoninae</taxon>
        <taxon>Oncorhynchus</taxon>
    </lineage>
</organism>
<dbReference type="InterPro" id="IPR043504">
    <property type="entry name" value="Peptidase_S1_PA_chymotrypsin"/>
</dbReference>
<dbReference type="PRINTS" id="PR00722">
    <property type="entry name" value="CHYMOTRYPSIN"/>
</dbReference>
<accession>A0A8C8CRT2</accession>
<evidence type="ECO:0000313" key="4">
    <source>
        <dbReference type="Ensembl" id="ENSOTSP00005012200.2"/>
    </source>
</evidence>
<dbReference type="InterPro" id="IPR050850">
    <property type="entry name" value="Peptidase_S1_Elastase_sf"/>
</dbReference>
<dbReference type="GO" id="GO:0006508">
    <property type="term" value="P:proteolysis"/>
    <property type="evidence" value="ECO:0007669"/>
    <property type="project" value="UniProtKB-KW"/>
</dbReference>
<dbReference type="GeneTree" id="ENSGT01030000234528"/>
<dbReference type="PANTHER" id="PTHR24257:SF10">
    <property type="entry name" value="ELASTASE-1"/>
    <property type="match status" value="1"/>
</dbReference>
<dbReference type="GO" id="GO:0004252">
    <property type="term" value="F:serine-type endopeptidase activity"/>
    <property type="evidence" value="ECO:0007669"/>
    <property type="project" value="InterPro"/>
</dbReference>
<dbReference type="PANTHER" id="PTHR24257">
    <property type="entry name" value="CHYMOTRYPSIN-LIKE ELASTASE FAMILY MEMBER"/>
    <property type="match status" value="1"/>
</dbReference>
<dbReference type="PROSITE" id="PS50240">
    <property type="entry name" value="TRYPSIN_DOM"/>
    <property type="match status" value="1"/>
</dbReference>
<reference evidence="4" key="2">
    <citation type="submission" date="2025-09" db="UniProtKB">
        <authorList>
            <consortium name="Ensembl"/>
        </authorList>
    </citation>
    <scope>IDENTIFICATION</scope>
</reference>
<evidence type="ECO:0000313" key="5">
    <source>
        <dbReference type="Proteomes" id="UP000694402"/>
    </source>
</evidence>
<keyword evidence="2" id="KW-0720">Serine protease</keyword>
<dbReference type="PROSITE" id="PS00134">
    <property type="entry name" value="TRYPSIN_HIS"/>
    <property type="match status" value="1"/>
</dbReference>
<dbReference type="InterPro" id="IPR001254">
    <property type="entry name" value="Trypsin_dom"/>
</dbReference>
<evidence type="ECO:0000256" key="2">
    <source>
        <dbReference type="RuleBase" id="RU363034"/>
    </source>
</evidence>
<feature type="domain" description="Peptidase S1" evidence="3">
    <location>
        <begin position="107"/>
        <end position="358"/>
    </location>
</feature>
<keyword evidence="1" id="KW-1015">Disulfide bond</keyword>
<reference evidence="4" key="1">
    <citation type="submission" date="2025-08" db="UniProtKB">
        <authorList>
            <consortium name="Ensembl"/>
        </authorList>
    </citation>
    <scope>IDENTIFICATION</scope>
</reference>
<dbReference type="Ensembl" id="ENSOTST00005013388.2">
    <property type="protein sequence ID" value="ENSOTSP00005012200.2"/>
    <property type="gene ID" value="ENSOTSG00005006326.2"/>
</dbReference>
<name>A0A8C8CRT2_ONCTS</name>
<evidence type="ECO:0000256" key="1">
    <source>
        <dbReference type="ARBA" id="ARBA00023157"/>
    </source>
</evidence>
<dbReference type="InterPro" id="IPR001314">
    <property type="entry name" value="Peptidase_S1A"/>
</dbReference>
<dbReference type="AlphaFoldDB" id="A0A8C8CRT2"/>
<dbReference type="Proteomes" id="UP000694402">
    <property type="component" value="Unassembled WGS sequence"/>
</dbReference>
<dbReference type="InterPro" id="IPR018114">
    <property type="entry name" value="TRYPSIN_HIS"/>
</dbReference>
<dbReference type="Pfam" id="PF00089">
    <property type="entry name" value="Trypsin"/>
    <property type="match status" value="1"/>
</dbReference>
<dbReference type="FunFam" id="2.40.10.10:FF:000165">
    <property type="entry name" value="Trypsin-like serine protease"/>
    <property type="match status" value="1"/>
</dbReference>
<dbReference type="InterPro" id="IPR009003">
    <property type="entry name" value="Peptidase_S1_PA"/>
</dbReference>
<dbReference type="SMART" id="SM00020">
    <property type="entry name" value="Tryp_SPc"/>
    <property type="match status" value="1"/>
</dbReference>
<sequence length="364" mass="40860">MCVCVESADGPPRSPWLQENNPTLGLCGPFCPWVSCGHEAVILLEMVDVPGPPLLSLLLLLSVSALPAGTYTLTPGRLPQAQHKVLQLDWPKDCGMAHYKPNMAERIVSGNEARPHSWPWQVSLQVRPRGSKHYIHVCGGTLIHKNWVLTAAHCFQKGKAEDAGSWRIVLGKHRLKRSETPERTIPVKRIYRHEHFRYPTHSELDYDIALVKAATDIVPNNHIRYACLPRKQINLKPGQYCWVTGWGDTRGGKENVSLAEALNQARLPIIDFKTCRQKKFWGDRVRDSMICAGFRDTEGPPAACQGDSGGPLLCQLGRDRWEVHGVVSFGPIGCTVENKPSVFTRTANYIPWIEATRIRDFFLH</sequence>
<dbReference type="SUPFAM" id="SSF50494">
    <property type="entry name" value="Trypsin-like serine proteases"/>
    <property type="match status" value="1"/>
</dbReference>
<dbReference type="PROSITE" id="PS00135">
    <property type="entry name" value="TRYPSIN_SER"/>
    <property type="match status" value="1"/>
</dbReference>
<proteinExistence type="predicted"/>
<protein>
    <submittedName>
        <fullName evidence="4">Zgc:112285</fullName>
    </submittedName>
</protein>
<dbReference type="InterPro" id="IPR033116">
    <property type="entry name" value="TRYPSIN_SER"/>
</dbReference>
<keyword evidence="5" id="KW-1185">Reference proteome</keyword>
<dbReference type="Gene3D" id="2.40.10.10">
    <property type="entry name" value="Trypsin-like serine proteases"/>
    <property type="match status" value="1"/>
</dbReference>